<evidence type="ECO:0000256" key="7">
    <source>
        <dbReference type="ARBA" id="ARBA00047899"/>
    </source>
</evidence>
<evidence type="ECO:0000256" key="2">
    <source>
        <dbReference type="ARBA" id="ARBA00022527"/>
    </source>
</evidence>
<keyword evidence="6" id="KW-0067">ATP-binding</keyword>
<dbReference type="Gene3D" id="1.10.510.10">
    <property type="entry name" value="Transferase(Phosphotransferase) domain 1"/>
    <property type="match status" value="1"/>
</dbReference>
<proteinExistence type="predicted"/>
<keyword evidence="3" id="KW-0808">Transferase</keyword>
<dbReference type="Gene3D" id="3.30.200.20">
    <property type="entry name" value="Phosphorylase Kinase, domain 1"/>
    <property type="match status" value="1"/>
</dbReference>
<gene>
    <name evidence="11" type="ORF">TRAPUB_6875</name>
</gene>
<organism evidence="11 12">
    <name type="scientific">Trametes pubescens</name>
    <name type="common">White-rot fungus</name>
    <dbReference type="NCBI Taxonomy" id="154538"/>
    <lineage>
        <taxon>Eukaryota</taxon>
        <taxon>Fungi</taxon>
        <taxon>Dikarya</taxon>
        <taxon>Basidiomycota</taxon>
        <taxon>Agaricomycotina</taxon>
        <taxon>Agaricomycetes</taxon>
        <taxon>Polyporales</taxon>
        <taxon>Polyporaceae</taxon>
        <taxon>Trametes</taxon>
    </lineage>
</organism>
<dbReference type="GO" id="GO:0005737">
    <property type="term" value="C:cytoplasm"/>
    <property type="evidence" value="ECO:0007669"/>
    <property type="project" value="TreeGrafter"/>
</dbReference>
<dbReference type="InterPro" id="IPR051334">
    <property type="entry name" value="SRPK"/>
</dbReference>
<dbReference type="InterPro" id="IPR011009">
    <property type="entry name" value="Kinase-like_dom_sf"/>
</dbReference>
<dbReference type="GO" id="GO:0050684">
    <property type="term" value="P:regulation of mRNA processing"/>
    <property type="evidence" value="ECO:0007669"/>
    <property type="project" value="TreeGrafter"/>
</dbReference>
<evidence type="ECO:0000256" key="6">
    <source>
        <dbReference type="ARBA" id="ARBA00022840"/>
    </source>
</evidence>
<dbReference type="Proteomes" id="UP000184267">
    <property type="component" value="Unassembled WGS sequence"/>
</dbReference>
<evidence type="ECO:0000259" key="10">
    <source>
        <dbReference type="PROSITE" id="PS50011"/>
    </source>
</evidence>
<dbReference type="EC" id="2.7.11.1" evidence="1"/>
<evidence type="ECO:0000256" key="5">
    <source>
        <dbReference type="ARBA" id="ARBA00022777"/>
    </source>
</evidence>
<dbReference type="InterPro" id="IPR000719">
    <property type="entry name" value="Prot_kinase_dom"/>
</dbReference>
<comment type="catalytic activity">
    <reaction evidence="8">
        <text>L-seryl-[protein] + ATP = O-phospho-L-seryl-[protein] + ADP + H(+)</text>
        <dbReference type="Rhea" id="RHEA:17989"/>
        <dbReference type="Rhea" id="RHEA-COMP:9863"/>
        <dbReference type="Rhea" id="RHEA-COMP:11604"/>
        <dbReference type="ChEBI" id="CHEBI:15378"/>
        <dbReference type="ChEBI" id="CHEBI:29999"/>
        <dbReference type="ChEBI" id="CHEBI:30616"/>
        <dbReference type="ChEBI" id="CHEBI:83421"/>
        <dbReference type="ChEBI" id="CHEBI:456216"/>
        <dbReference type="EC" id="2.7.11.1"/>
    </reaction>
</comment>
<dbReference type="GO" id="GO:0005524">
    <property type="term" value="F:ATP binding"/>
    <property type="evidence" value="ECO:0007669"/>
    <property type="project" value="UniProtKB-KW"/>
</dbReference>
<feature type="domain" description="Protein kinase" evidence="10">
    <location>
        <begin position="68"/>
        <end position="325"/>
    </location>
</feature>
<reference evidence="11 12" key="1">
    <citation type="submission" date="2016-10" db="EMBL/GenBank/DDBJ databases">
        <title>Genome sequence of the basidiomycete white-rot fungus Trametes pubescens.</title>
        <authorList>
            <person name="Makela M.R."/>
            <person name="Granchi Z."/>
            <person name="Peng M."/>
            <person name="De Vries R.P."/>
            <person name="Grigoriev I."/>
            <person name="Riley R."/>
            <person name="Hilden K."/>
        </authorList>
    </citation>
    <scope>NUCLEOTIDE SEQUENCE [LARGE SCALE GENOMIC DNA]</scope>
    <source>
        <strain evidence="11 12">FBCC735</strain>
    </source>
</reference>
<dbReference type="OrthoDB" id="5979581at2759"/>
<dbReference type="Pfam" id="PF00069">
    <property type="entry name" value="Pkinase"/>
    <property type="match status" value="1"/>
</dbReference>
<comment type="caution">
    <text evidence="11">The sequence shown here is derived from an EMBL/GenBank/DDBJ whole genome shotgun (WGS) entry which is preliminary data.</text>
</comment>
<keyword evidence="12" id="KW-1185">Reference proteome</keyword>
<dbReference type="GO" id="GO:0000245">
    <property type="term" value="P:spliceosomal complex assembly"/>
    <property type="evidence" value="ECO:0007669"/>
    <property type="project" value="TreeGrafter"/>
</dbReference>
<dbReference type="OMA" id="HFTEIIQ"/>
<accession>A0A1M2V4W0</accession>
<dbReference type="PANTHER" id="PTHR47634:SF9">
    <property type="entry name" value="PROTEIN KINASE DOMAIN-CONTAINING PROTEIN-RELATED"/>
    <property type="match status" value="1"/>
</dbReference>
<dbReference type="GO" id="GO:0004674">
    <property type="term" value="F:protein serine/threonine kinase activity"/>
    <property type="evidence" value="ECO:0007669"/>
    <property type="project" value="UniProtKB-KW"/>
</dbReference>
<dbReference type="SUPFAM" id="SSF56112">
    <property type="entry name" value="Protein kinase-like (PK-like)"/>
    <property type="match status" value="1"/>
</dbReference>
<evidence type="ECO:0000256" key="9">
    <source>
        <dbReference type="SAM" id="MobiDB-lite"/>
    </source>
</evidence>
<dbReference type="SMART" id="SM00220">
    <property type="entry name" value="S_TKc"/>
    <property type="match status" value="1"/>
</dbReference>
<name>A0A1M2V4W0_TRAPU</name>
<keyword evidence="4" id="KW-0547">Nucleotide-binding</keyword>
<dbReference type="EMBL" id="MNAD01001660">
    <property type="protein sequence ID" value="OJT02611.1"/>
    <property type="molecule type" value="Genomic_DNA"/>
</dbReference>
<dbReference type="AlphaFoldDB" id="A0A1M2V4W0"/>
<evidence type="ECO:0000256" key="4">
    <source>
        <dbReference type="ARBA" id="ARBA00022741"/>
    </source>
</evidence>
<dbReference type="PROSITE" id="PS50011">
    <property type="entry name" value="PROTEIN_KINASE_DOM"/>
    <property type="match status" value="1"/>
</dbReference>
<comment type="catalytic activity">
    <reaction evidence="7">
        <text>L-threonyl-[protein] + ATP = O-phospho-L-threonyl-[protein] + ADP + H(+)</text>
        <dbReference type="Rhea" id="RHEA:46608"/>
        <dbReference type="Rhea" id="RHEA-COMP:11060"/>
        <dbReference type="Rhea" id="RHEA-COMP:11605"/>
        <dbReference type="ChEBI" id="CHEBI:15378"/>
        <dbReference type="ChEBI" id="CHEBI:30013"/>
        <dbReference type="ChEBI" id="CHEBI:30616"/>
        <dbReference type="ChEBI" id="CHEBI:61977"/>
        <dbReference type="ChEBI" id="CHEBI:456216"/>
        <dbReference type="EC" id="2.7.11.1"/>
    </reaction>
</comment>
<evidence type="ECO:0000256" key="1">
    <source>
        <dbReference type="ARBA" id="ARBA00012513"/>
    </source>
</evidence>
<evidence type="ECO:0000313" key="11">
    <source>
        <dbReference type="EMBL" id="OJT02611.1"/>
    </source>
</evidence>
<dbReference type="PANTHER" id="PTHR47634">
    <property type="entry name" value="PROTEIN KINASE DOMAIN-CONTAINING PROTEIN-RELATED"/>
    <property type="match status" value="1"/>
</dbReference>
<evidence type="ECO:0000313" key="12">
    <source>
        <dbReference type="Proteomes" id="UP000184267"/>
    </source>
</evidence>
<dbReference type="GO" id="GO:0005634">
    <property type="term" value="C:nucleus"/>
    <property type="evidence" value="ECO:0007669"/>
    <property type="project" value="TreeGrafter"/>
</dbReference>
<evidence type="ECO:0000256" key="3">
    <source>
        <dbReference type="ARBA" id="ARBA00022679"/>
    </source>
</evidence>
<keyword evidence="2" id="KW-0723">Serine/threonine-protein kinase</keyword>
<sequence length="327" mass="36033">MKQLFRNLPRLGVRRFSLHNASQAPPPPSPHTSSVRRWEDSEELLEDYDPSVNGYYPLKIGDVLGQHYTVVQKLGWGVYSTVWLVKDQRATAAGVATEAQSKLHELDFLGQMHAKSPQHPGYAHVVHLKDHFYQDGLTGRHLCLVMEPLLEDLHIKPANVLLAPPGDQSSFFANVGLDADVKTSDAKGPNGAVVTRVRSMPIPYPMSDWAQTPESVESWRAVQAQIGDVGVACWADKVSEHFTEIIQTPAMRAPEVALGSGWGKPADIWSLGCTIAVEGTAPYENLIRQRNAPDAAAFVDFLGRTFALEPAERATCGELLSHPWLNM</sequence>
<feature type="region of interest" description="Disordered" evidence="9">
    <location>
        <begin position="18"/>
        <end position="37"/>
    </location>
</feature>
<dbReference type="STRING" id="154538.A0A1M2V4W0"/>
<evidence type="ECO:0000256" key="8">
    <source>
        <dbReference type="ARBA" id="ARBA00048679"/>
    </source>
</evidence>
<protein>
    <recommendedName>
        <fullName evidence="1">non-specific serine/threonine protein kinase</fullName>
        <ecNumber evidence="1">2.7.11.1</ecNumber>
    </recommendedName>
</protein>
<keyword evidence="5 11" id="KW-0418">Kinase</keyword>